<evidence type="ECO:0000256" key="1">
    <source>
        <dbReference type="SAM" id="MobiDB-lite"/>
    </source>
</evidence>
<evidence type="ECO:0000313" key="3">
    <source>
        <dbReference type="EMBL" id="CAK9081619.1"/>
    </source>
</evidence>
<evidence type="ECO:0000259" key="2">
    <source>
        <dbReference type="Pfam" id="PF25273"/>
    </source>
</evidence>
<dbReference type="EMBL" id="CAXAMN010023861">
    <property type="protein sequence ID" value="CAK9081619.1"/>
    <property type="molecule type" value="Genomic_DNA"/>
</dbReference>
<feature type="region of interest" description="Disordered" evidence="1">
    <location>
        <begin position="254"/>
        <end position="279"/>
    </location>
</feature>
<dbReference type="PANTHER" id="PTHR33153">
    <property type="entry name" value="MYND-TYPE DOMAIN-CONTAINING PROTEIN"/>
    <property type="match status" value="1"/>
</dbReference>
<feature type="domain" description="DUF7869" evidence="2">
    <location>
        <begin position="425"/>
        <end position="537"/>
    </location>
</feature>
<comment type="caution">
    <text evidence="3">The sequence shown here is derived from an EMBL/GenBank/DDBJ whole genome shotgun (WGS) entry which is preliminary data.</text>
</comment>
<accession>A0ABP0Q352</accession>
<reference evidence="3 4" key="1">
    <citation type="submission" date="2024-02" db="EMBL/GenBank/DDBJ databases">
        <authorList>
            <person name="Chen Y."/>
            <person name="Shah S."/>
            <person name="Dougan E. K."/>
            <person name="Thang M."/>
            <person name="Chan C."/>
        </authorList>
    </citation>
    <scope>NUCLEOTIDE SEQUENCE [LARGE SCALE GENOMIC DNA]</scope>
</reference>
<feature type="region of interest" description="Disordered" evidence="1">
    <location>
        <begin position="1"/>
        <end position="87"/>
    </location>
</feature>
<feature type="compositionally biased region" description="Polar residues" evidence="1">
    <location>
        <begin position="78"/>
        <end position="87"/>
    </location>
</feature>
<proteinExistence type="predicted"/>
<gene>
    <name evidence="3" type="ORF">CCMP2556_LOCUS39920</name>
</gene>
<protein>
    <recommendedName>
        <fullName evidence="2">DUF7869 domain-containing protein</fullName>
    </recommendedName>
</protein>
<keyword evidence="4" id="KW-1185">Reference proteome</keyword>
<feature type="compositionally biased region" description="Basic and acidic residues" evidence="1">
    <location>
        <begin position="31"/>
        <end position="45"/>
    </location>
</feature>
<sequence>MATGNLGLVQELSDDEPGAHCHAPGSSGDRPALDRVVDLSDDDKSQSGSHWPTPKLDQGQARLRGRSPVKRKRDTGPVETSRSLSKHQMSVMTARCVQGVCRCMRKSKSQTRQSCFKQFGSKISDVVDLRMRISSLHKMDSDNLVCHLLRASSVGERHSISLFGKPLCGPAFCKLLGVGHGRFQKLRRVAASGPDATVPVDGRLVCRVNEKVHDNRVLVHEFLEEIYQTLSEPAPEASERGLLPPKLAFRKRRGRTPKISSLQRQLRKKEKDDNVTSEMKLLPPGTFSDYLALLQSRHPDKRFSLKLFSSVWTQHFARKLAIRPRSQHKECGCCVRHKAILRRLANDRNGRQAQMEEYSRRLNRQLSDRRCYWQARAVARLGGILSSGNQVVSIICDAIDHSKFRFPRSDYFQSKDLDGMMRPMLDLTCALAHGHGVFLFPSLVFVQKNSNLMADILSYTLHRLVDAGRVSQHSLELLLQTDNTTREWKNNCLLRLIATYVGGHRMKRGELRCLMTGHSHEDVDQYFSTMSNHIQTYRELHRPSDFVHCLQDLHRNTSIRPNEPLREVHLVSTTREWKHYLQLGCLGNHLLGIGGAWCPPRVCDGSSRRRRLDGRPDRLQLLEEIGFARAPVRRHPEDQTVYVRLPLGKGFPLSSARCLARHGCQLWQRWSAESFGRRAPI</sequence>
<feature type="compositionally biased region" description="Basic residues" evidence="1">
    <location>
        <begin position="63"/>
        <end position="73"/>
    </location>
</feature>
<evidence type="ECO:0000313" key="4">
    <source>
        <dbReference type="Proteomes" id="UP001642484"/>
    </source>
</evidence>
<name>A0ABP0Q352_9DINO</name>
<dbReference type="PANTHER" id="PTHR33153:SF3">
    <property type="entry name" value="TRAFFICKING PROTEIN PARTICLE COMPLEX SUBUNIT 11 DOMAIN-CONTAINING PROTEIN"/>
    <property type="match status" value="1"/>
</dbReference>
<organism evidence="3 4">
    <name type="scientific">Durusdinium trenchii</name>
    <dbReference type="NCBI Taxonomy" id="1381693"/>
    <lineage>
        <taxon>Eukaryota</taxon>
        <taxon>Sar</taxon>
        <taxon>Alveolata</taxon>
        <taxon>Dinophyceae</taxon>
        <taxon>Suessiales</taxon>
        <taxon>Symbiodiniaceae</taxon>
        <taxon>Durusdinium</taxon>
    </lineage>
</organism>
<dbReference type="Pfam" id="PF25273">
    <property type="entry name" value="DUF7869"/>
    <property type="match status" value="1"/>
</dbReference>
<dbReference type="InterPro" id="IPR057191">
    <property type="entry name" value="DUF7869"/>
</dbReference>
<dbReference type="Proteomes" id="UP001642484">
    <property type="component" value="Unassembled WGS sequence"/>
</dbReference>